<comment type="caution">
    <text evidence="2">The sequence shown here is derived from an EMBL/GenBank/DDBJ whole genome shotgun (WGS) entry which is preliminary data.</text>
</comment>
<keyword evidence="3" id="KW-1185">Reference proteome</keyword>
<dbReference type="AlphaFoldDB" id="A0A4Z1JAY1"/>
<proteinExistence type="predicted"/>
<evidence type="ECO:0000256" key="1">
    <source>
        <dbReference type="SAM" id="MobiDB-lite"/>
    </source>
</evidence>
<sequence length="540" mass="62497">MSRRISLSYPMGDLGCKNQIKVAPDNDEVCDKIMEARALLLPDFSSDGELRRFIRMYPDLDPCTDMKEVVLNQWQPNNKPWRIGITCCIELQPHHERWLSKFPFTVNDVLYCYNNEDVNFFHDKTAWSASRFYVIRRRGPQGKPKRKFIGPFYSGASRPLKDVDRIPYEIKSIRKLLGTHQSERGWNLPSSHRCHLLNFPKEILTLIFAYTLVAGSGAVVTPAVVTSNWVESYSKADYRISFPDSPHYNRYKSFESGSDVVLRKNIGPRPGIPDSSPYVELTRVLRPLIDATCLRSCKYIWKLGSQMLYADNAYSFKMNGTEITDCPPSLIFEGGNYHRPSPEKPTLSQEGISDGSTDKELSAREYESKIERVINQLERRVPILELEGWAYYDPFIRFLYTIGPQNRASIRTLRFTGAPKTHVREAHGCDCHGVDLLLNMRIYIPFINKFCTGVKKLVLDMDMDCCIYMGSVGNVIRSFDEVLIPFLGELEKLQRVRNLVMRRRILIYPKDRFDRRTLYEDIDYAKDTINSLRNRVENNV</sequence>
<evidence type="ECO:0000313" key="3">
    <source>
        <dbReference type="Proteomes" id="UP000297229"/>
    </source>
</evidence>
<evidence type="ECO:0000313" key="2">
    <source>
        <dbReference type="EMBL" id="TGO70776.1"/>
    </source>
</evidence>
<name>A0A4Z1JAY1_9HELO</name>
<protein>
    <submittedName>
        <fullName evidence="2">Uncharacterized protein</fullName>
    </submittedName>
</protein>
<feature type="region of interest" description="Disordered" evidence="1">
    <location>
        <begin position="337"/>
        <end position="363"/>
    </location>
</feature>
<dbReference type="Proteomes" id="UP000297229">
    <property type="component" value="Unassembled WGS sequence"/>
</dbReference>
<accession>A0A4Z1JAY1</accession>
<feature type="compositionally biased region" description="Polar residues" evidence="1">
    <location>
        <begin position="346"/>
        <end position="355"/>
    </location>
</feature>
<organism evidence="2 3">
    <name type="scientific">Botrytis elliptica</name>
    <dbReference type="NCBI Taxonomy" id="278938"/>
    <lineage>
        <taxon>Eukaryota</taxon>
        <taxon>Fungi</taxon>
        <taxon>Dikarya</taxon>
        <taxon>Ascomycota</taxon>
        <taxon>Pezizomycotina</taxon>
        <taxon>Leotiomycetes</taxon>
        <taxon>Helotiales</taxon>
        <taxon>Sclerotiniaceae</taxon>
        <taxon>Botrytis</taxon>
    </lineage>
</organism>
<reference evidence="2 3" key="1">
    <citation type="submission" date="2017-12" db="EMBL/GenBank/DDBJ databases">
        <title>Comparative genomics of Botrytis spp.</title>
        <authorList>
            <person name="Valero-Jimenez C.A."/>
            <person name="Tapia P."/>
            <person name="Veloso J."/>
            <person name="Silva-Moreno E."/>
            <person name="Staats M."/>
            <person name="Valdes J.H."/>
            <person name="Van Kan J.A.L."/>
        </authorList>
    </citation>
    <scope>NUCLEOTIDE SEQUENCE [LARGE SCALE GENOMIC DNA]</scope>
    <source>
        <strain evidence="2 3">Be9601</strain>
    </source>
</reference>
<dbReference type="EMBL" id="PQXM01000665">
    <property type="protein sequence ID" value="TGO70776.1"/>
    <property type="molecule type" value="Genomic_DNA"/>
</dbReference>
<gene>
    <name evidence="2" type="ORF">BELL_0667g00020</name>
</gene>